<evidence type="ECO:0000313" key="4">
    <source>
        <dbReference type="EMBL" id="SHJ79388.1"/>
    </source>
</evidence>
<dbReference type="NCBIfam" id="TIGR00350">
    <property type="entry name" value="lytR_cpsA_psr"/>
    <property type="match status" value="1"/>
</dbReference>
<name>A0A1M6M7G0_9CLOT</name>
<feature type="domain" description="Cell envelope-related transcriptional attenuator" evidence="3">
    <location>
        <begin position="92"/>
        <end position="249"/>
    </location>
</feature>
<dbReference type="InterPro" id="IPR050922">
    <property type="entry name" value="LytR/CpsA/Psr_CW_biosynth"/>
</dbReference>
<accession>A0A1M6M7G0</accession>
<dbReference type="AlphaFoldDB" id="A0A1M6M7G0"/>
<evidence type="ECO:0000313" key="5">
    <source>
        <dbReference type="Proteomes" id="UP000184080"/>
    </source>
</evidence>
<dbReference type="PANTHER" id="PTHR33392:SF6">
    <property type="entry name" value="POLYISOPRENYL-TEICHOIC ACID--PEPTIDOGLYCAN TEICHOIC ACID TRANSFERASE TAGU"/>
    <property type="match status" value="1"/>
</dbReference>
<dbReference type="InterPro" id="IPR004474">
    <property type="entry name" value="LytR_CpsA_psr"/>
</dbReference>
<gene>
    <name evidence="4" type="ORF">SAMN05444401_3873</name>
</gene>
<reference evidence="4 5" key="1">
    <citation type="submission" date="2016-11" db="EMBL/GenBank/DDBJ databases">
        <authorList>
            <person name="Jaros S."/>
            <person name="Januszkiewicz K."/>
            <person name="Wedrychowicz H."/>
        </authorList>
    </citation>
    <scope>NUCLEOTIDE SEQUENCE [LARGE SCALE GENOMIC DNA]</scope>
    <source>
        <strain evidence="4 5">DSM 21864</strain>
    </source>
</reference>
<dbReference type="EMBL" id="FQZO01000008">
    <property type="protein sequence ID" value="SHJ79388.1"/>
    <property type="molecule type" value="Genomic_DNA"/>
</dbReference>
<sequence>MNNSRRMRKEKKKSKKLKIILITILFIILFLSGFGLFYVYNTLGKVDKTPISQSNSDLGIGKDILDKTADKDNIINIALYGVDSRSEKDRGRSDSIIVLTVDKKHKKLKMTSIMRDSYVNIDGHGKDKINHAYAFGGPQLAIKTLNQNFGLNIKDFVTVDFGNMEDIIDAMGGIILKIRDDEVKYVNASVDEQSALRHVSPRHIAGSGTQQVDGMQALAYSRIRSTSGGDFERTDRQRIVLEALFNKIKNAGLTQYPSIVNKLSPYVTTSFSSTDMLKLGTDVFTSGMSTIEQERFPLDGYSKGGLINKIWYLQYDEAATKEQIYKYIFEDIKPTQKK</sequence>
<comment type="similarity">
    <text evidence="1">Belongs to the LytR/CpsA/Psr (LCP) family.</text>
</comment>
<dbReference type="Proteomes" id="UP000184080">
    <property type="component" value="Unassembled WGS sequence"/>
</dbReference>
<dbReference type="Pfam" id="PF03816">
    <property type="entry name" value="LytR_cpsA_psr"/>
    <property type="match status" value="1"/>
</dbReference>
<keyword evidence="2" id="KW-0472">Membrane</keyword>
<dbReference type="STRING" id="1121298.SAMN05444401_3873"/>
<evidence type="ECO:0000256" key="1">
    <source>
        <dbReference type="ARBA" id="ARBA00006068"/>
    </source>
</evidence>
<feature type="transmembrane region" description="Helical" evidence="2">
    <location>
        <begin position="20"/>
        <end position="40"/>
    </location>
</feature>
<evidence type="ECO:0000259" key="3">
    <source>
        <dbReference type="Pfam" id="PF03816"/>
    </source>
</evidence>
<dbReference type="PANTHER" id="PTHR33392">
    <property type="entry name" value="POLYISOPRENYL-TEICHOIC ACID--PEPTIDOGLYCAN TEICHOIC ACID TRANSFERASE TAGU"/>
    <property type="match status" value="1"/>
</dbReference>
<evidence type="ECO:0000256" key="2">
    <source>
        <dbReference type="SAM" id="Phobius"/>
    </source>
</evidence>
<keyword evidence="5" id="KW-1185">Reference proteome</keyword>
<keyword evidence="2" id="KW-1133">Transmembrane helix</keyword>
<proteinExistence type="inferred from homology"/>
<organism evidence="4 5">
    <name type="scientific">Clostridium amylolyticum</name>
    <dbReference type="NCBI Taxonomy" id="1121298"/>
    <lineage>
        <taxon>Bacteria</taxon>
        <taxon>Bacillati</taxon>
        <taxon>Bacillota</taxon>
        <taxon>Clostridia</taxon>
        <taxon>Eubacteriales</taxon>
        <taxon>Clostridiaceae</taxon>
        <taxon>Clostridium</taxon>
    </lineage>
</organism>
<protein>
    <submittedName>
        <fullName evidence="4">Transcriptional attenuator, LytR family</fullName>
    </submittedName>
</protein>
<keyword evidence="2" id="KW-0812">Transmembrane</keyword>
<dbReference type="RefSeq" id="WP_083599994.1">
    <property type="nucleotide sequence ID" value="NZ_FQZO01000008.1"/>
</dbReference>
<dbReference type="Gene3D" id="3.40.630.190">
    <property type="entry name" value="LCP protein"/>
    <property type="match status" value="1"/>
</dbReference>